<dbReference type="SUPFAM" id="SSF54909">
    <property type="entry name" value="Dimeric alpha+beta barrel"/>
    <property type="match status" value="1"/>
</dbReference>
<dbReference type="GO" id="GO:0046872">
    <property type="term" value="F:metal ion binding"/>
    <property type="evidence" value="ECO:0007669"/>
    <property type="project" value="UniProtKB-KW"/>
</dbReference>
<gene>
    <name evidence="4" type="ORF">FHP91_11855</name>
</gene>
<keyword evidence="1" id="KW-0349">Heme</keyword>
<organism evidence="4 5">
    <name type="scientific">Denitromonas halophila</name>
    <dbReference type="NCBI Taxonomy" id="1629404"/>
    <lineage>
        <taxon>Bacteria</taxon>
        <taxon>Pseudomonadati</taxon>
        <taxon>Pseudomonadota</taxon>
        <taxon>Betaproteobacteria</taxon>
        <taxon>Rhodocyclales</taxon>
        <taxon>Zoogloeaceae</taxon>
        <taxon>Denitromonas</taxon>
    </lineage>
</organism>
<evidence type="ECO:0000313" key="4">
    <source>
        <dbReference type="EMBL" id="TVO55901.1"/>
    </source>
</evidence>
<dbReference type="OrthoDB" id="212165at2"/>
<name>A0A557QSJ8_9RHOO</name>
<sequence>MRKISFTDLRLGLIATLVGASITMIAIPAAAQQPMEPTAIERAKILAEPGVFGVFTMFKLRPDWDKAPAAEREGAAAELTKLIEEHKNNVLVDVYLTRGLKTQYDYFFRVHAYELDKAQTFMRAFRATTLGRHSDVAETQVGITKALNYITKDMSPGLNSGLSSATYTGPAPRYVVSVPIKKDAAWWNMSIDERLALMEEHTAPTLAYLVNVKRKLYHSTGIDDIDFITYFETDDLKAFQNLMISLASVGENKHHVRWGDPTTLGTIHTPEKVVQALAE</sequence>
<dbReference type="Pfam" id="PF06778">
    <property type="entry name" value="Chlor_dismutase"/>
    <property type="match status" value="1"/>
</dbReference>
<comment type="caution">
    <text evidence="4">The sequence shown here is derived from an EMBL/GenBank/DDBJ whole genome shotgun (WGS) entry which is preliminary data.</text>
</comment>
<protein>
    <submittedName>
        <fullName evidence="4">Chlorite dismutase family protein</fullName>
    </submittedName>
</protein>
<evidence type="ECO:0000256" key="3">
    <source>
        <dbReference type="ARBA" id="ARBA00023004"/>
    </source>
</evidence>
<dbReference type="InterPro" id="IPR011008">
    <property type="entry name" value="Dimeric_a/b-barrel"/>
</dbReference>
<dbReference type="Gene3D" id="3.30.70.3420">
    <property type="match status" value="1"/>
</dbReference>
<dbReference type="GO" id="GO:0020037">
    <property type="term" value="F:heme binding"/>
    <property type="evidence" value="ECO:0007669"/>
    <property type="project" value="InterPro"/>
</dbReference>
<dbReference type="RefSeq" id="WP_144309811.1">
    <property type="nucleotide sequence ID" value="NZ_VMNK01000010.1"/>
</dbReference>
<keyword evidence="5" id="KW-1185">Reference proteome</keyword>
<dbReference type="PANTHER" id="PTHR36843:SF1">
    <property type="entry name" value="COPROHEME DECARBOXYLASE"/>
    <property type="match status" value="1"/>
</dbReference>
<evidence type="ECO:0000256" key="1">
    <source>
        <dbReference type="ARBA" id="ARBA00022617"/>
    </source>
</evidence>
<dbReference type="InterPro" id="IPR010644">
    <property type="entry name" value="ChdC/CLD"/>
</dbReference>
<dbReference type="GO" id="GO:0016491">
    <property type="term" value="F:oxidoreductase activity"/>
    <property type="evidence" value="ECO:0007669"/>
    <property type="project" value="InterPro"/>
</dbReference>
<dbReference type="Proteomes" id="UP000319502">
    <property type="component" value="Unassembled WGS sequence"/>
</dbReference>
<dbReference type="AlphaFoldDB" id="A0A557QSJ8"/>
<evidence type="ECO:0000313" key="5">
    <source>
        <dbReference type="Proteomes" id="UP000319502"/>
    </source>
</evidence>
<dbReference type="PANTHER" id="PTHR36843">
    <property type="entry name" value="HEME-DEPENDENT PEROXIDASE YWFI-RELATED"/>
    <property type="match status" value="1"/>
</dbReference>
<evidence type="ECO:0000256" key="2">
    <source>
        <dbReference type="ARBA" id="ARBA00022723"/>
    </source>
</evidence>
<dbReference type="EMBL" id="VMNK01000010">
    <property type="protein sequence ID" value="TVO55901.1"/>
    <property type="molecule type" value="Genomic_DNA"/>
</dbReference>
<accession>A0A557QSJ8</accession>
<proteinExistence type="predicted"/>
<keyword evidence="2" id="KW-0479">Metal-binding</keyword>
<reference evidence="4 5" key="1">
    <citation type="submission" date="2019-07" db="EMBL/GenBank/DDBJ databases">
        <title>The pathways for chlorine oxyanion respiration interact through the shared metabolite chlorate.</title>
        <authorList>
            <person name="Barnum T.P."/>
            <person name="Cheng Y."/>
            <person name="Hill K.A."/>
            <person name="Lucas L.N."/>
            <person name="Carlson H.K."/>
            <person name="Coates J.D."/>
        </authorList>
    </citation>
    <scope>NUCLEOTIDE SEQUENCE [LARGE SCALE GENOMIC DNA]</scope>
    <source>
        <strain evidence="4 5">SFB-3</strain>
    </source>
</reference>
<keyword evidence="3" id="KW-0408">Iron</keyword>